<dbReference type="SUPFAM" id="SSF55681">
    <property type="entry name" value="Class II aaRS and biotin synthetases"/>
    <property type="match status" value="1"/>
</dbReference>
<keyword evidence="6" id="KW-0648">Protein biosynthesis</keyword>
<dbReference type="Pfam" id="PF09180">
    <property type="entry name" value="ProRS-C_1"/>
    <property type="match status" value="1"/>
</dbReference>
<dbReference type="GO" id="GO:0005737">
    <property type="term" value="C:cytoplasm"/>
    <property type="evidence" value="ECO:0007669"/>
    <property type="project" value="InterPro"/>
</dbReference>
<organism evidence="11 12">
    <name type="scientific">Cuscuta europaea</name>
    <name type="common">European dodder</name>
    <dbReference type="NCBI Taxonomy" id="41803"/>
    <lineage>
        <taxon>Eukaryota</taxon>
        <taxon>Viridiplantae</taxon>
        <taxon>Streptophyta</taxon>
        <taxon>Embryophyta</taxon>
        <taxon>Tracheophyta</taxon>
        <taxon>Spermatophyta</taxon>
        <taxon>Magnoliopsida</taxon>
        <taxon>eudicotyledons</taxon>
        <taxon>Gunneridae</taxon>
        <taxon>Pentapetalae</taxon>
        <taxon>asterids</taxon>
        <taxon>lamiids</taxon>
        <taxon>Solanales</taxon>
        <taxon>Convolvulaceae</taxon>
        <taxon>Cuscuteae</taxon>
        <taxon>Cuscuta</taxon>
        <taxon>Cuscuta subgen. Cuscuta</taxon>
    </lineage>
</organism>
<dbReference type="Pfam" id="PF03129">
    <property type="entry name" value="HGTP_anticodon"/>
    <property type="match status" value="1"/>
</dbReference>
<dbReference type="Gene3D" id="3.40.50.800">
    <property type="entry name" value="Anticodon-binding domain"/>
    <property type="match status" value="1"/>
</dbReference>
<dbReference type="SMART" id="SM00946">
    <property type="entry name" value="ProRS-C_1"/>
    <property type="match status" value="1"/>
</dbReference>
<reference evidence="11" key="1">
    <citation type="submission" date="2022-07" db="EMBL/GenBank/DDBJ databases">
        <authorList>
            <person name="Macas J."/>
            <person name="Novak P."/>
            <person name="Neumann P."/>
        </authorList>
    </citation>
    <scope>NUCLEOTIDE SEQUENCE</scope>
</reference>
<dbReference type="Gene3D" id="3.30.930.10">
    <property type="entry name" value="Bira Bifunctional Protein, Domain 2"/>
    <property type="match status" value="1"/>
</dbReference>
<dbReference type="GO" id="GO:0005524">
    <property type="term" value="F:ATP binding"/>
    <property type="evidence" value="ECO:0007669"/>
    <property type="project" value="UniProtKB-KW"/>
</dbReference>
<comment type="catalytic activity">
    <reaction evidence="9">
        <text>tRNA(Pro) + L-proline + ATP = L-prolyl-tRNA(Pro) + AMP + diphosphate</text>
        <dbReference type="Rhea" id="RHEA:14305"/>
        <dbReference type="Rhea" id="RHEA-COMP:9700"/>
        <dbReference type="Rhea" id="RHEA-COMP:9702"/>
        <dbReference type="ChEBI" id="CHEBI:30616"/>
        <dbReference type="ChEBI" id="CHEBI:33019"/>
        <dbReference type="ChEBI" id="CHEBI:60039"/>
        <dbReference type="ChEBI" id="CHEBI:78442"/>
        <dbReference type="ChEBI" id="CHEBI:78532"/>
        <dbReference type="ChEBI" id="CHEBI:456215"/>
        <dbReference type="EC" id="6.1.1.15"/>
    </reaction>
</comment>
<keyword evidence="3" id="KW-0436">Ligase</keyword>
<comment type="caution">
    <text evidence="11">The sequence shown here is derived from an EMBL/GenBank/DDBJ whole genome shotgun (WGS) entry which is preliminary data.</text>
</comment>
<evidence type="ECO:0000256" key="3">
    <source>
        <dbReference type="ARBA" id="ARBA00022598"/>
    </source>
</evidence>
<evidence type="ECO:0000313" key="11">
    <source>
        <dbReference type="EMBL" id="CAH9078185.1"/>
    </source>
</evidence>
<evidence type="ECO:0000256" key="5">
    <source>
        <dbReference type="ARBA" id="ARBA00022840"/>
    </source>
</evidence>
<proteinExistence type="inferred from homology"/>
<dbReference type="SUPFAM" id="SSF64586">
    <property type="entry name" value="C-terminal domain of ProRS"/>
    <property type="match status" value="1"/>
</dbReference>
<dbReference type="InterPro" id="IPR036621">
    <property type="entry name" value="Anticodon-bd_dom_sf"/>
</dbReference>
<evidence type="ECO:0000256" key="1">
    <source>
        <dbReference type="ARBA" id="ARBA00012831"/>
    </source>
</evidence>
<dbReference type="EMBL" id="CAMAPE010000010">
    <property type="protein sequence ID" value="CAH9078185.1"/>
    <property type="molecule type" value="Genomic_DNA"/>
</dbReference>
<evidence type="ECO:0000256" key="6">
    <source>
        <dbReference type="ARBA" id="ARBA00022917"/>
    </source>
</evidence>
<feature type="domain" description="Aminoacyl-transfer RNA synthetases class-II family profile" evidence="10">
    <location>
        <begin position="54"/>
        <end position="292"/>
    </location>
</feature>
<dbReference type="InterPro" id="IPR045864">
    <property type="entry name" value="aa-tRNA-synth_II/BPL/LPL"/>
</dbReference>
<gene>
    <name evidence="11" type="ORF">CEURO_LOCUS6608</name>
</gene>
<dbReference type="PANTHER" id="PTHR43382">
    <property type="entry name" value="PROLYL-TRNA SYNTHETASE"/>
    <property type="match status" value="1"/>
</dbReference>
<dbReference type="OrthoDB" id="1350766at2759"/>
<dbReference type="SUPFAM" id="SSF52954">
    <property type="entry name" value="Class II aaRS ABD-related"/>
    <property type="match status" value="1"/>
</dbReference>
<evidence type="ECO:0000256" key="4">
    <source>
        <dbReference type="ARBA" id="ARBA00022741"/>
    </source>
</evidence>
<dbReference type="CDD" id="cd00862">
    <property type="entry name" value="ProRS_anticodon_zinc"/>
    <property type="match status" value="1"/>
</dbReference>
<protein>
    <recommendedName>
        <fullName evidence="2">Proline--tRNA ligase</fullName>
        <ecNumber evidence="1">6.1.1.15</ecNumber>
    </recommendedName>
    <alternativeName>
        <fullName evidence="8">Prolyl-tRNA synthetase</fullName>
    </alternativeName>
</protein>
<dbReference type="FunFam" id="3.40.50.800:FF:000005">
    <property type="entry name" value="bifunctional glutamate/proline--tRNA ligase"/>
    <property type="match status" value="1"/>
</dbReference>
<sequence>MENSKVKEETVLGLTYKKDESFWKWYSEVVTKGEVIEHYEISGLFTLLPWAISIWEIIKSFFDAEIKKMKIKNCYFPLFVSPVNLQKQKDYMEQFESVLAWVTKTGESEVEIPFTIRPSSETVMYPYFSKWIRGHRDLPLRLNQWCNVVRWQSSHPTPLIRSHEYLWQEGHTAFATKEEAEAEVLDISELYRSIYEEYLAVPVTKGRKSEIEKFAGALYTTTIEAFIPNTGNGIQGAAVHCLGNNYAEAFEIYFENTKGKTDKVWQNSWAFSTRAIGVMIMVHGDDKGLVFPPKVAPIQVVVIPVSYKEDADTKLIFEASAATFKNLVEAGIRVEADIREHYSSDWKCSNWELKGVPLRIEIHPEDLSNDQVRVVRRDNGAQTDIPLANMVDHVKDVLADIQKNLFDVAKQKRDDCIEIVDTWDEFVNALNRKKVVLAPWCDEEAVEKDVKARTVENMSSIKSICSPLEQPELTKGVMCFASGKPAKKWTYWGRSL</sequence>
<dbReference type="HAMAP" id="MF_01571">
    <property type="entry name" value="Pro_tRNA_synth_type3"/>
    <property type="match status" value="1"/>
</dbReference>
<dbReference type="InterPro" id="IPR016061">
    <property type="entry name" value="Pro-tRNA_ligase_II_C"/>
</dbReference>
<keyword evidence="12" id="KW-1185">Reference proteome</keyword>
<dbReference type="FunFam" id="3.30.930.10:FF:000037">
    <property type="entry name" value="Proline--tRNA ligase"/>
    <property type="match status" value="1"/>
</dbReference>
<dbReference type="InterPro" id="IPR017449">
    <property type="entry name" value="Pro-tRNA_synth_II"/>
</dbReference>
<dbReference type="AlphaFoldDB" id="A0A9P0YV85"/>
<name>A0A9P0YV85_CUSEU</name>
<dbReference type="Pfam" id="PF00587">
    <property type="entry name" value="tRNA-synt_2b"/>
    <property type="match status" value="1"/>
</dbReference>
<keyword evidence="4" id="KW-0547">Nucleotide-binding</keyword>
<dbReference type="GO" id="GO:0006433">
    <property type="term" value="P:prolyl-tRNA aminoacylation"/>
    <property type="evidence" value="ECO:0007669"/>
    <property type="project" value="InterPro"/>
</dbReference>
<dbReference type="PANTHER" id="PTHR43382:SF2">
    <property type="entry name" value="BIFUNCTIONAL GLUTAMATE_PROLINE--TRNA LIGASE"/>
    <property type="match status" value="1"/>
</dbReference>
<keyword evidence="5" id="KW-0067">ATP-binding</keyword>
<dbReference type="GO" id="GO:0004827">
    <property type="term" value="F:proline-tRNA ligase activity"/>
    <property type="evidence" value="ECO:0007669"/>
    <property type="project" value="UniProtKB-EC"/>
</dbReference>
<dbReference type="PROSITE" id="PS50862">
    <property type="entry name" value="AA_TRNA_LIGASE_II"/>
    <property type="match status" value="1"/>
</dbReference>
<evidence type="ECO:0000256" key="7">
    <source>
        <dbReference type="ARBA" id="ARBA00023146"/>
    </source>
</evidence>
<evidence type="ECO:0000256" key="2">
    <source>
        <dbReference type="ARBA" id="ARBA00019110"/>
    </source>
</evidence>
<dbReference type="InterPro" id="IPR002314">
    <property type="entry name" value="aa-tRNA-synt_IIb"/>
</dbReference>
<evidence type="ECO:0000256" key="9">
    <source>
        <dbReference type="ARBA" id="ARBA00047671"/>
    </source>
</evidence>
<evidence type="ECO:0000259" key="10">
    <source>
        <dbReference type="PROSITE" id="PS50862"/>
    </source>
</evidence>
<dbReference type="Proteomes" id="UP001152484">
    <property type="component" value="Unassembled WGS sequence"/>
</dbReference>
<dbReference type="GO" id="GO:0017101">
    <property type="term" value="C:aminoacyl-tRNA synthetase multienzyme complex"/>
    <property type="evidence" value="ECO:0007669"/>
    <property type="project" value="TreeGrafter"/>
</dbReference>
<dbReference type="InterPro" id="IPR004499">
    <property type="entry name" value="Pro-tRNA-ligase_IIa_arc-type"/>
</dbReference>
<dbReference type="NCBIfam" id="TIGR00408">
    <property type="entry name" value="proS_fam_I"/>
    <property type="match status" value="1"/>
</dbReference>
<dbReference type="EC" id="6.1.1.15" evidence="1"/>
<dbReference type="InterPro" id="IPR004154">
    <property type="entry name" value="Anticodon-bd"/>
</dbReference>
<evidence type="ECO:0000256" key="8">
    <source>
        <dbReference type="ARBA" id="ARBA00029731"/>
    </source>
</evidence>
<keyword evidence="7" id="KW-0030">Aminoacyl-tRNA synthetase</keyword>
<dbReference type="InterPro" id="IPR006195">
    <property type="entry name" value="aa-tRNA-synth_II"/>
</dbReference>
<accession>A0A9P0YV85</accession>
<dbReference type="Gene3D" id="3.30.110.30">
    <property type="entry name" value="C-terminal domain of ProRS"/>
    <property type="match status" value="1"/>
</dbReference>
<evidence type="ECO:0000313" key="12">
    <source>
        <dbReference type="Proteomes" id="UP001152484"/>
    </source>
</evidence>